<keyword evidence="3" id="KW-0274">FAD</keyword>
<dbReference type="PANTHER" id="PTHR47178">
    <property type="entry name" value="MONOOXYGENASE, FAD-BINDING"/>
    <property type="match status" value="1"/>
</dbReference>
<protein>
    <submittedName>
        <fullName evidence="7">FAD binding domain protein</fullName>
    </submittedName>
</protein>
<proteinExistence type="predicted"/>
<dbReference type="InterPro" id="IPR002938">
    <property type="entry name" value="FAD-bd"/>
</dbReference>
<keyword evidence="5" id="KW-0503">Monooxygenase</keyword>
<dbReference type="PANTHER" id="PTHR47178:SF6">
    <property type="entry name" value="FAD-BINDING DOMAIN-CONTAINING PROTEIN"/>
    <property type="match status" value="1"/>
</dbReference>
<dbReference type="GO" id="GO:0004497">
    <property type="term" value="F:monooxygenase activity"/>
    <property type="evidence" value="ECO:0007669"/>
    <property type="project" value="UniProtKB-KW"/>
</dbReference>
<accession>A0A3A2ZED7</accession>
<dbReference type="Gene3D" id="3.50.50.60">
    <property type="entry name" value="FAD/NAD(P)-binding domain"/>
    <property type="match status" value="1"/>
</dbReference>
<evidence type="ECO:0000259" key="6">
    <source>
        <dbReference type="Pfam" id="PF01494"/>
    </source>
</evidence>
<dbReference type="STRING" id="2070753.A0A3A2ZED7"/>
<comment type="cofactor">
    <cofactor evidence="1">
        <name>FAD</name>
        <dbReference type="ChEBI" id="CHEBI:57692"/>
    </cofactor>
</comment>
<name>A0A3A2ZED7_9EURO</name>
<organism evidence="7 8">
    <name type="scientific">Aspergillus sclerotialis</name>
    <dbReference type="NCBI Taxonomy" id="2070753"/>
    <lineage>
        <taxon>Eukaryota</taxon>
        <taxon>Fungi</taxon>
        <taxon>Dikarya</taxon>
        <taxon>Ascomycota</taxon>
        <taxon>Pezizomycotina</taxon>
        <taxon>Eurotiomycetes</taxon>
        <taxon>Eurotiomycetidae</taxon>
        <taxon>Eurotiales</taxon>
        <taxon>Aspergillaceae</taxon>
        <taxon>Aspergillus</taxon>
        <taxon>Aspergillus subgen. Polypaecilum</taxon>
    </lineage>
</organism>
<dbReference type="SUPFAM" id="SSF51905">
    <property type="entry name" value="FAD/NAD(P)-binding domain"/>
    <property type="match status" value="1"/>
</dbReference>
<evidence type="ECO:0000313" key="7">
    <source>
        <dbReference type="EMBL" id="RJE19687.1"/>
    </source>
</evidence>
<dbReference type="InterPro" id="IPR036188">
    <property type="entry name" value="FAD/NAD-bd_sf"/>
</dbReference>
<evidence type="ECO:0000256" key="4">
    <source>
        <dbReference type="ARBA" id="ARBA00023002"/>
    </source>
</evidence>
<dbReference type="Pfam" id="PF01494">
    <property type="entry name" value="FAD_binding_3"/>
    <property type="match status" value="1"/>
</dbReference>
<evidence type="ECO:0000256" key="1">
    <source>
        <dbReference type="ARBA" id="ARBA00001974"/>
    </source>
</evidence>
<evidence type="ECO:0000256" key="3">
    <source>
        <dbReference type="ARBA" id="ARBA00022827"/>
    </source>
</evidence>
<reference evidence="8" key="1">
    <citation type="submission" date="2017-02" db="EMBL/GenBank/DDBJ databases">
        <authorList>
            <person name="Tafer H."/>
            <person name="Lopandic K."/>
        </authorList>
    </citation>
    <scope>NUCLEOTIDE SEQUENCE [LARGE SCALE GENOMIC DNA]</scope>
    <source>
        <strain evidence="8">CBS 366.77</strain>
    </source>
</reference>
<evidence type="ECO:0000256" key="2">
    <source>
        <dbReference type="ARBA" id="ARBA00022630"/>
    </source>
</evidence>
<keyword evidence="8" id="KW-1185">Reference proteome</keyword>
<gene>
    <name evidence="7" type="ORF">PHISCL_07985</name>
</gene>
<keyword evidence="2" id="KW-0285">Flavoprotein</keyword>
<comment type="caution">
    <text evidence="7">The sequence shown here is derived from an EMBL/GenBank/DDBJ whole genome shotgun (WGS) entry which is preliminary data.</text>
</comment>
<sequence>MSFPSQNAAATNPVATGKKIIIVGAGIAGLSLALSLRKQWPNGPKPPFLSIYERETREAILGREGYSLSIRGDAFSGGIQVLQRLDILERMLPFSPLALSSRRGSFNLWSTDWKSLLKFPIASDDGGSSPTGMRIARAVLRRIMMDAVCEAESGPDPINWNKPCSKIETLPDGKVRVYLGDGAVDDCDILIVADGASSKIRAQILPEDKLQFTGVVCISGTSTFPDGQVPSPVDTDWGGVLGGGGTGLFVSPIDQNRALWSVSFYNETPRESLRYPIPDDQVESILQEALERGQHFDQPFQSMVRSTDPSTLMVFNAMDKQPFAHKDCPGFGNSSIIFIGDANHAVSPFAGNGANMALLDGWGLAEHLIKGEAMAAAIEKYDRESIPRSAATVKQSHWSISMLHATGLKLFLYRLMLRVVGIYLRWKG</sequence>
<dbReference type="GO" id="GO:0071949">
    <property type="term" value="F:FAD binding"/>
    <property type="evidence" value="ECO:0007669"/>
    <property type="project" value="InterPro"/>
</dbReference>
<dbReference type="EMBL" id="MVGC01000380">
    <property type="protein sequence ID" value="RJE19687.1"/>
    <property type="molecule type" value="Genomic_DNA"/>
</dbReference>
<evidence type="ECO:0000313" key="8">
    <source>
        <dbReference type="Proteomes" id="UP000266188"/>
    </source>
</evidence>
<evidence type="ECO:0000256" key="5">
    <source>
        <dbReference type="ARBA" id="ARBA00023033"/>
    </source>
</evidence>
<dbReference type="AlphaFoldDB" id="A0A3A2ZED7"/>
<keyword evidence="4" id="KW-0560">Oxidoreductase</keyword>
<feature type="domain" description="FAD-binding" evidence="6">
    <location>
        <begin position="331"/>
        <end position="395"/>
    </location>
</feature>
<dbReference type="PRINTS" id="PR00420">
    <property type="entry name" value="RNGMNOXGNASE"/>
</dbReference>
<dbReference type="Proteomes" id="UP000266188">
    <property type="component" value="Unassembled WGS sequence"/>
</dbReference>
<dbReference type="OrthoDB" id="655030at2759"/>